<dbReference type="InterPro" id="IPR009937">
    <property type="entry name" value="Phage_holin_3_6"/>
</dbReference>
<keyword evidence="3" id="KW-1185">Reference proteome</keyword>
<evidence type="ECO:0000313" key="2">
    <source>
        <dbReference type="EMBL" id="ACB36504.1"/>
    </source>
</evidence>
<gene>
    <name evidence="2" type="ordered locus">Lcho_4253</name>
</gene>
<sequence>MALDFASRLAARLQRVADLGLSLLQTRLELLGIELQQEVLRLFDAVARAALAMLLLAFGLFFAVALLVVLLWDGHRLWALGGAAVLFLASGAWLMRDARMRLQPSPGGSFAASVDELAKDRAQVGAPPE</sequence>
<reference evidence="2 3" key="1">
    <citation type="submission" date="2008-03" db="EMBL/GenBank/DDBJ databases">
        <title>Complete sequence of Leptothrix cholodnii SP-6.</title>
        <authorList>
            <consortium name="US DOE Joint Genome Institute"/>
            <person name="Copeland A."/>
            <person name="Lucas S."/>
            <person name="Lapidus A."/>
            <person name="Glavina del Rio T."/>
            <person name="Dalin E."/>
            <person name="Tice H."/>
            <person name="Bruce D."/>
            <person name="Goodwin L."/>
            <person name="Pitluck S."/>
            <person name="Chertkov O."/>
            <person name="Brettin T."/>
            <person name="Detter J.C."/>
            <person name="Han C."/>
            <person name="Kuske C.R."/>
            <person name="Schmutz J."/>
            <person name="Larimer F."/>
            <person name="Land M."/>
            <person name="Hauser L."/>
            <person name="Kyrpides N."/>
            <person name="Lykidis A."/>
            <person name="Emerson D."/>
            <person name="Richardson P."/>
        </authorList>
    </citation>
    <scope>NUCLEOTIDE SEQUENCE [LARGE SCALE GENOMIC DNA]</scope>
    <source>
        <strain evidence="3">ATCC 51168 / LMG 8142 / SP-6</strain>
    </source>
</reference>
<dbReference type="OrthoDB" id="8906835at2"/>
<feature type="transmembrane region" description="Helical" evidence="1">
    <location>
        <begin position="50"/>
        <end position="71"/>
    </location>
</feature>
<dbReference type="EMBL" id="CP001013">
    <property type="protein sequence ID" value="ACB36504.1"/>
    <property type="molecule type" value="Genomic_DNA"/>
</dbReference>
<evidence type="ECO:0000313" key="3">
    <source>
        <dbReference type="Proteomes" id="UP000001693"/>
    </source>
</evidence>
<keyword evidence="1" id="KW-1133">Transmembrane helix</keyword>
<keyword evidence="1" id="KW-0472">Membrane</keyword>
<accession>B1XZE1</accession>
<dbReference type="STRING" id="395495.Lcho_4253"/>
<protein>
    <submittedName>
        <fullName evidence="2">Putative transmembrane protein</fullName>
    </submittedName>
</protein>
<feature type="transmembrane region" description="Helical" evidence="1">
    <location>
        <begin position="77"/>
        <end position="95"/>
    </location>
</feature>
<dbReference type="RefSeq" id="WP_012349245.1">
    <property type="nucleotide sequence ID" value="NC_010524.1"/>
</dbReference>
<dbReference type="eggNOG" id="COG5393">
    <property type="taxonomic scope" value="Bacteria"/>
</dbReference>
<dbReference type="HOGENOM" id="CLU_136851_2_1_4"/>
<keyword evidence="1 2" id="KW-0812">Transmembrane</keyword>
<dbReference type="Proteomes" id="UP000001693">
    <property type="component" value="Chromosome"/>
</dbReference>
<dbReference type="Pfam" id="PF07332">
    <property type="entry name" value="Phage_holin_3_6"/>
    <property type="match status" value="1"/>
</dbReference>
<organism evidence="2 3">
    <name type="scientific">Leptothrix cholodnii (strain ATCC 51168 / LMG 8142 / SP-6)</name>
    <name type="common">Leptothrix discophora (strain SP-6)</name>
    <dbReference type="NCBI Taxonomy" id="395495"/>
    <lineage>
        <taxon>Bacteria</taxon>
        <taxon>Pseudomonadati</taxon>
        <taxon>Pseudomonadota</taxon>
        <taxon>Betaproteobacteria</taxon>
        <taxon>Burkholderiales</taxon>
        <taxon>Sphaerotilaceae</taxon>
        <taxon>Leptothrix</taxon>
    </lineage>
</organism>
<dbReference type="AlphaFoldDB" id="B1XZE1"/>
<name>B1XZE1_LEPCP</name>
<dbReference type="KEGG" id="lch:Lcho_4253"/>
<evidence type="ECO:0000256" key="1">
    <source>
        <dbReference type="SAM" id="Phobius"/>
    </source>
</evidence>
<proteinExistence type="predicted"/>